<keyword evidence="3 5" id="KW-0238">DNA-binding</keyword>
<sequence>MTLLIDPTDPLAVWNDSLPAWVIHRPKASRVERTARRHDIAEVAIKLVCEAGLEGLTLRRLAAAMGCSTTTINHHFADRRELWIAVYRKVILRTQARIRRAYEATGGSPLACALAQMPIDHESREDWHIYLAQYHLACTDPDVAHEERVQVRIASRDFAELLHKEHGLPREKARRASRQIVTLLVGIATQAMFEPRSWSPRRQKKFLEDQFALIGLPI</sequence>
<organism evidence="7 8">
    <name type="scientific">Novosphingobium barchaimii LL02</name>
    <dbReference type="NCBI Taxonomy" id="1114963"/>
    <lineage>
        <taxon>Bacteria</taxon>
        <taxon>Pseudomonadati</taxon>
        <taxon>Pseudomonadota</taxon>
        <taxon>Alphaproteobacteria</taxon>
        <taxon>Sphingomonadales</taxon>
        <taxon>Sphingomonadaceae</taxon>
        <taxon>Novosphingobium</taxon>
    </lineage>
</organism>
<dbReference type="GO" id="GO:0000976">
    <property type="term" value="F:transcription cis-regulatory region binding"/>
    <property type="evidence" value="ECO:0007669"/>
    <property type="project" value="TreeGrafter"/>
</dbReference>
<dbReference type="RefSeq" id="WP_059153447.1">
    <property type="nucleotide sequence ID" value="NZ_KQ130460.1"/>
</dbReference>
<dbReference type="InterPro" id="IPR039538">
    <property type="entry name" value="BetI_C"/>
</dbReference>
<name>A0A0J7XFU4_9SPHN</name>
<dbReference type="InterPro" id="IPR009057">
    <property type="entry name" value="Homeodomain-like_sf"/>
</dbReference>
<dbReference type="GO" id="GO:0003700">
    <property type="term" value="F:DNA-binding transcription factor activity"/>
    <property type="evidence" value="ECO:0007669"/>
    <property type="project" value="TreeGrafter"/>
</dbReference>
<keyword evidence="8" id="KW-1185">Reference proteome</keyword>
<dbReference type="InterPro" id="IPR036271">
    <property type="entry name" value="Tet_transcr_reg_TetR-rel_C_sf"/>
</dbReference>
<evidence type="ECO:0000313" key="8">
    <source>
        <dbReference type="Proteomes" id="UP000052268"/>
    </source>
</evidence>
<dbReference type="PANTHER" id="PTHR30055:SF234">
    <property type="entry name" value="HTH-TYPE TRANSCRIPTIONAL REGULATOR BETI"/>
    <property type="match status" value="1"/>
</dbReference>
<dbReference type="InterPro" id="IPR050109">
    <property type="entry name" value="HTH-type_TetR-like_transc_reg"/>
</dbReference>
<accession>A0A0J7XFU4</accession>
<dbReference type="InterPro" id="IPR001647">
    <property type="entry name" value="HTH_TetR"/>
</dbReference>
<feature type="domain" description="HTH tetR-type" evidence="6">
    <location>
        <begin position="34"/>
        <end position="94"/>
    </location>
</feature>
<evidence type="ECO:0000256" key="4">
    <source>
        <dbReference type="ARBA" id="ARBA00023163"/>
    </source>
</evidence>
<feature type="DNA-binding region" description="H-T-H motif" evidence="5">
    <location>
        <begin position="57"/>
        <end position="76"/>
    </location>
</feature>
<dbReference type="EMBL" id="JACU01000014">
    <property type="protein sequence ID" value="KMS50931.1"/>
    <property type="molecule type" value="Genomic_DNA"/>
</dbReference>
<protein>
    <recommendedName>
        <fullName evidence="6">HTH tetR-type domain-containing protein</fullName>
    </recommendedName>
</protein>
<dbReference type="Gene3D" id="1.10.357.10">
    <property type="entry name" value="Tetracycline Repressor, domain 2"/>
    <property type="match status" value="1"/>
</dbReference>
<evidence type="ECO:0000256" key="1">
    <source>
        <dbReference type="ARBA" id="ARBA00022491"/>
    </source>
</evidence>
<dbReference type="PANTHER" id="PTHR30055">
    <property type="entry name" value="HTH-TYPE TRANSCRIPTIONAL REGULATOR RUTR"/>
    <property type="match status" value="1"/>
</dbReference>
<gene>
    <name evidence="7" type="ORF">V474_05370</name>
</gene>
<keyword evidence="1" id="KW-0678">Repressor</keyword>
<evidence type="ECO:0000259" key="6">
    <source>
        <dbReference type="PROSITE" id="PS50977"/>
    </source>
</evidence>
<proteinExistence type="predicted"/>
<evidence type="ECO:0000256" key="2">
    <source>
        <dbReference type="ARBA" id="ARBA00023015"/>
    </source>
</evidence>
<dbReference type="SUPFAM" id="SSF46689">
    <property type="entry name" value="Homeodomain-like"/>
    <property type="match status" value="1"/>
</dbReference>
<evidence type="ECO:0000313" key="7">
    <source>
        <dbReference type="EMBL" id="KMS50931.1"/>
    </source>
</evidence>
<comment type="caution">
    <text evidence="7">The sequence shown here is derived from an EMBL/GenBank/DDBJ whole genome shotgun (WGS) entry which is preliminary data.</text>
</comment>
<keyword evidence="4" id="KW-0804">Transcription</keyword>
<dbReference type="Pfam" id="PF13977">
    <property type="entry name" value="TetR_C_6"/>
    <property type="match status" value="1"/>
</dbReference>
<reference evidence="7 8" key="1">
    <citation type="journal article" date="2015" name="G3 (Bethesda)">
        <title>Insights into Ongoing Evolution of the Hexachlorocyclohexane Catabolic Pathway from Comparative Genomics of Ten Sphingomonadaceae Strains.</title>
        <authorList>
            <person name="Pearce S.L."/>
            <person name="Oakeshott J.G."/>
            <person name="Pandey G."/>
        </authorList>
    </citation>
    <scope>NUCLEOTIDE SEQUENCE [LARGE SCALE GENOMIC DNA]</scope>
    <source>
        <strain evidence="7 8">LL02</strain>
    </source>
</reference>
<keyword evidence="2" id="KW-0805">Transcription regulation</keyword>
<dbReference type="AlphaFoldDB" id="A0A0J7XFU4"/>
<dbReference type="Proteomes" id="UP000052268">
    <property type="component" value="Unassembled WGS sequence"/>
</dbReference>
<dbReference type="Pfam" id="PF00440">
    <property type="entry name" value="TetR_N"/>
    <property type="match status" value="1"/>
</dbReference>
<evidence type="ECO:0000256" key="5">
    <source>
        <dbReference type="PROSITE-ProRule" id="PRU00335"/>
    </source>
</evidence>
<dbReference type="PROSITE" id="PS50977">
    <property type="entry name" value="HTH_TETR_2"/>
    <property type="match status" value="1"/>
</dbReference>
<dbReference type="SUPFAM" id="SSF48498">
    <property type="entry name" value="Tetracyclin repressor-like, C-terminal domain"/>
    <property type="match status" value="1"/>
</dbReference>
<dbReference type="PATRIC" id="fig|1114963.3.peg.4718"/>
<evidence type="ECO:0000256" key="3">
    <source>
        <dbReference type="ARBA" id="ARBA00023125"/>
    </source>
</evidence>